<dbReference type="Proteomes" id="UP000703661">
    <property type="component" value="Unassembled WGS sequence"/>
</dbReference>
<comment type="caution">
    <text evidence="2">The sequence shown here is derived from an EMBL/GenBank/DDBJ whole genome shotgun (WGS) entry which is preliminary data.</text>
</comment>
<organism evidence="2 3">
    <name type="scientific">Entomortierella chlamydospora</name>
    <dbReference type="NCBI Taxonomy" id="101097"/>
    <lineage>
        <taxon>Eukaryota</taxon>
        <taxon>Fungi</taxon>
        <taxon>Fungi incertae sedis</taxon>
        <taxon>Mucoromycota</taxon>
        <taxon>Mortierellomycotina</taxon>
        <taxon>Mortierellomycetes</taxon>
        <taxon>Mortierellales</taxon>
        <taxon>Mortierellaceae</taxon>
        <taxon>Entomortierella</taxon>
    </lineage>
</organism>
<proteinExistence type="predicted"/>
<dbReference type="AlphaFoldDB" id="A0A9P6MPU0"/>
<reference evidence="2" key="1">
    <citation type="journal article" date="2020" name="Fungal Divers.">
        <title>Resolving the Mortierellaceae phylogeny through synthesis of multi-gene phylogenetics and phylogenomics.</title>
        <authorList>
            <person name="Vandepol N."/>
            <person name="Liber J."/>
            <person name="Desiro A."/>
            <person name="Na H."/>
            <person name="Kennedy M."/>
            <person name="Barry K."/>
            <person name="Grigoriev I.V."/>
            <person name="Miller A.N."/>
            <person name="O'Donnell K."/>
            <person name="Stajich J.E."/>
            <person name="Bonito G."/>
        </authorList>
    </citation>
    <scope>NUCLEOTIDE SEQUENCE</scope>
    <source>
        <strain evidence="2">NRRL 2769</strain>
    </source>
</reference>
<feature type="compositionally biased region" description="Polar residues" evidence="1">
    <location>
        <begin position="74"/>
        <end position="90"/>
    </location>
</feature>
<name>A0A9P6MPU0_9FUNG</name>
<sequence length="104" mass="11516">MSTVQNAEQGIFTLRALLQHIQNNMEAVHQLLAMQAALQEQSQQSNATPQDQANITNALQALIAQNLEFAQMQQNASANTQRSVAQSPRNQIPLPLTTKFKPSY</sequence>
<evidence type="ECO:0000256" key="1">
    <source>
        <dbReference type="SAM" id="MobiDB-lite"/>
    </source>
</evidence>
<evidence type="ECO:0000313" key="3">
    <source>
        <dbReference type="Proteomes" id="UP000703661"/>
    </source>
</evidence>
<protein>
    <submittedName>
        <fullName evidence="2">Uncharacterized protein</fullName>
    </submittedName>
</protein>
<keyword evidence="3" id="KW-1185">Reference proteome</keyword>
<dbReference type="EMBL" id="JAAAID010001820">
    <property type="protein sequence ID" value="KAG0008693.1"/>
    <property type="molecule type" value="Genomic_DNA"/>
</dbReference>
<accession>A0A9P6MPU0</accession>
<evidence type="ECO:0000313" key="2">
    <source>
        <dbReference type="EMBL" id="KAG0008693.1"/>
    </source>
</evidence>
<feature type="region of interest" description="Disordered" evidence="1">
    <location>
        <begin position="74"/>
        <end position="104"/>
    </location>
</feature>
<gene>
    <name evidence="2" type="ORF">BGZ80_003166</name>
</gene>